<keyword evidence="2" id="KW-1185">Reference proteome</keyword>
<dbReference type="EMBL" id="BDQI01000035">
    <property type="protein sequence ID" value="GAX57383.1"/>
    <property type="molecule type" value="Genomic_DNA"/>
</dbReference>
<protein>
    <recommendedName>
        <fullName evidence="3">SMI1/KNR4 family protein</fullName>
    </recommendedName>
</protein>
<dbReference type="STRING" id="1963.AQJ27_45535"/>
<evidence type="ECO:0000313" key="1">
    <source>
        <dbReference type="EMBL" id="GAX57383.1"/>
    </source>
</evidence>
<proteinExistence type="predicted"/>
<evidence type="ECO:0000313" key="2">
    <source>
        <dbReference type="Proteomes" id="UP000217446"/>
    </source>
</evidence>
<organism evidence="1 2">
    <name type="scientific">Streptomyces olivochromogenes</name>
    <dbReference type="NCBI Taxonomy" id="1963"/>
    <lineage>
        <taxon>Bacteria</taxon>
        <taxon>Bacillati</taxon>
        <taxon>Actinomycetota</taxon>
        <taxon>Actinomycetes</taxon>
        <taxon>Kitasatosporales</taxon>
        <taxon>Streptomycetaceae</taxon>
        <taxon>Streptomyces</taxon>
    </lineage>
</organism>
<dbReference type="AlphaFoldDB" id="A0A250VT45"/>
<dbReference type="RefSeq" id="WP_067383365.1">
    <property type="nucleotide sequence ID" value="NZ_BDQI01000035.1"/>
</dbReference>
<accession>A0A250VT45</accession>
<comment type="caution">
    <text evidence="1">The sequence shown here is derived from an EMBL/GenBank/DDBJ whole genome shotgun (WGS) entry which is preliminary data.</text>
</comment>
<reference evidence="2" key="1">
    <citation type="submission" date="2017-05" db="EMBL/GenBank/DDBJ databases">
        <title>Streptomyces olivochromogenes NBRC 3561 whole genome shotgun sequence.</title>
        <authorList>
            <person name="Dohra H."/>
            <person name="Kodani S."/>
        </authorList>
    </citation>
    <scope>NUCLEOTIDE SEQUENCE [LARGE SCALE GENOMIC DNA]</scope>
    <source>
        <strain evidence="2">NBRC 3561</strain>
    </source>
</reference>
<sequence>MTADDRHFPDALAAALAVPFSYDAGDGVDFEPFPRFLSAHETTDWIHAWTGNTELTGDDFRVFGQNGSGGYAAFWLVRRNEDLAEQPIVFLGSEGETAVVARDLADFLWLLAGGYGPFEAIPAFTDTYESDWRPRPIPERAAIAERFASQGRRPPADVIKLAAQEFPDFENTIDQLCR</sequence>
<gene>
    <name evidence="1" type="ORF">SO3561_08953</name>
</gene>
<name>A0A250VT45_STROL</name>
<dbReference type="Proteomes" id="UP000217446">
    <property type="component" value="Unassembled WGS sequence"/>
</dbReference>
<evidence type="ECO:0008006" key="3">
    <source>
        <dbReference type="Google" id="ProtNLM"/>
    </source>
</evidence>